<feature type="transmembrane region" description="Helical" evidence="10">
    <location>
        <begin position="6"/>
        <end position="24"/>
    </location>
</feature>
<dbReference type="GO" id="GO:0016020">
    <property type="term" value="C:membrane"/>
    <property type="evidence" value="ECO:0007669"/>
    <property type="project" value="UniProtKB-SubCell"/>
</dbReference>
<sequence>MDTIYIIICTILSLLVMLGISFMSKVRRASFGNLLSAFALLFGVVFTLLTTKDTDNTPIVTAWSLYPSIIIGAIIGGLFAQRVQMIQMPQLVALLNGLGGVASALVGILSVVGIGAISTQPQGAFELLTGYLAIGVGMITLVGSLVAAGKLHRLLPQKPQVWAYHSMVTMLSLIVLAVFILVGTFGGSTGSPLFWLVIGTTLFASLFGLYFSVRVGGADMPITISLLNSLSGVAGAIAGMAINNVLLVAVGGIVGASGLLLTQIMCRAMNRSLMSILLGGKKSAPLKKAVSAPQTQKVSDTSIIEEKRELSAGTVLADAKEVIIVPGYGMALAQAQHEVKHLADKLRAEGTRVRFAIHPVAGRMPGHMNVLLAEANVPYEDLYEMEAINDDFATCDAVVVIGANDVLNPAARDAEGTPIYGMPVLNVDKAPFVVICNYDLKPGYAGVENPLYSRKEGVALMTGDAKESLAQLSTLLQKAKRAEKPEVKKETGATDASRLAKAKKVIIVPGYGMALAQAQHEVKQLADKLRSNGAEVRFAIHPVAGRMPGHMNVLLAEANVPYEDLYEMDAINDDFAACDAVVVIGANDVLNPAAREAEGTPIYGMPVLNVDKAPFVVICNYDLKSGYAGVENPLYTRSEGVWLMTGDAKESLAKILDAVQGEWTIPSTAQKNMESEVTPGGHLRSAKRVIIVPGYGMALAQAQHEVKQLADKLRNCGADVRFAIHPVAGRMPGHMNVLLAEANVPYEDLYEMDAINDDFATCDAVVVIGANDVLNPAAREAEGTPIYGMPVLNVDQAPYIVICNYDLKPGYAGVENPLYTRSEGVALMTGDAKESVAQLSAQIDAWSDNATTRQEASSSENSFEIWMKEAKSVIIVPGYGMALAQAQHEVKQLSDKFRNRGADVRFAIHPVAGRMPGHMNVLLAEANVPYEDLYEMEAINEDFAKADLAIVVGANDVLNPAARDAEGTPIYGMPVLNVDQTAHIVICNYDLNPGYAGVENPLYTRSEGVVLLTGDAKDSLSKLHQALV</sequence>
<evidence type="ECO:0000313" key="13">
    <source>
        <dbReference type="Proteomes" id="UP000030134"/>
    </source>
</evidence>
<evidence type="ECO:0000256" key="10">
    <source>
        <dbReference type="SAM" id="Phobius"/>
    </source>
</evidence>
<evidence type="ECO:0000256" key="9">
    <source>
        <dbReference type="ARBA" id="ARBA00048202"/>
    </source>
</evidence>
<dbReference type="eggNOG" id="COG1282">
    <property type="taxonomic scope" value="Bacteria"/>
</dbReference>
<dbReference type="Gene3D" id="3.40.50.1220">
    <property type="entry name" value="TPP-binding domain"/>
    <property type="match status" value="4"/>
</dbReference>
<feature type="domain" description="NADP transhydrogenase beta-like" evidence="11">
    <location>
        <begin position="852"/>
        <end position="1025"/>
    </location>
</feature>
<accession>A0A0A2G549</accession>
<organism evidence="12 13">
    <name type="scientific">Porphyromonas gingivicanis</name>
    <dbReference type="NCBI Taxonomy" id="266762"/>
    <lineage>
        <taxon>Bacteria</taxon>
        <taxon>Pseudomonadati</taxon>
        <taxon>Bacteroidota</taxon>
        <taxon>Bacteroidia</taxon>
        <taxon>Bacteroidales</taxon>
        <taxon>Porphyromonadaceae</taxon>
        <taxon>Porphyromonas</taxon>
    </lineage>
</organism>
<dbReference type="Pfam" id="PF02233">
    <property type="entry name" value="PNTB"/>
    <property type="match status" value="4"/>
</dbReference>
<comment type="catalytic activity">
    <reaction evidence="9">
        <text>NAD(+) + NADPH + H(+)(in) = NADH + NADP(+) + H(+)(out)</text>
        <dbReference type="Rhea" id="RHEA:47992"/>
        <dbReference type="ChEBI" id="CHEBI:15378"/>
        <dbReference type="ChEBI" id="CHEBI:57540"/>
        <dbReference type="ChEBI" id="CHEBI:57783"/>
        <dbReference type="ChEBI" id="CHEBI:57945"/>
        <dbReference type="ChEBI" id="CHEBI:58349"/>
        <dbReference type="EC" id="7.1.1.1"/>
    </reaction>
</comment>
<reference evidence="12 13" key="1">
    <citation type="submission" date="2014-08" db="EMBL/GenBank/DDBJ databases">
        <title>Porphyromonas gingivicanis strain:COT-022_OH1391 Genome sequencing.</title>
        <authorList>
            <person name="Wallis C."/>
            <person name="Deusch O."/>
            <person name="O'Flynn C."/>
            <person name="Davis I."/>
            <person name="Jospin G."/>
            <person name="Darling A.E."/>
            <person name="Coil D.A."/>
            <person name="Alexiev A."/>
            <person name="Horsfall A."/>
            <person name="Kirkwood N."/>
            <person name="Harris S."/>
            <person name="Eisen J.A."/>
        </authorList>
    </citation>
    <scope>NUCLEOTIDE SEQUENCE [LARGE SCALE GENOMIC DNA]</scope>
    <source>
        <strain evidence="13">COT-022 OH1391</strain>
    </source>
</reference>
<evidence type="ECO:0000256" key="6">
    <source>
        <dbReference type="ARBA" id="ARBA00022989"/>
    </source>
</evidence>
<feature type="domain" description="NADP transhydrogenase beta-like" evidence="11">
    <location>
        <begin position="480"/>
        <end position="657"/>
    </location>
</feature>
<dbReference type="STRING" id="266762.HQ36_02740"/>
<keyword evidence="4" id="KW-0521">NADP</keyword>
<dbReference type="GO" id="GO:0008750">
    <property type="term" value="F:proton-translocating NAD(P)+ transhydrogenase activity"/>
    <property type="evidence" value="ECO:0007669"/>
    <property type="project" value="UniProtKB-EC"/>
</dbReference>
<dbReference type="AlphaFoldDB" id="A0A0A2G549"/>
<evidence type="ECO:0000256" key="4">
    <source>
        <dbReference type="ARBA" id="ARBA00022857"/>
    </source>
</evidence>
<keyword evidence="5" id="KW-1278">Translocase</keyword>
<dbReference type="RefSeq" id="WP_036883289.1">
    <property type="nucleotide sequence ID" value="NZ_JQZW01000007.1"/>
</dbReference>
<feature type="transmembrane region" description="Helical" evidence="10">
    <location>
        <begin position="61"/>
        <end position="80"/>
    </location>
</feature>
<evidence type="ECO:0000256" key="8">
    <source>
        <dbReference type="ARBA" id="ARBA00023136"/>
    </source>
</evidence>
<keyword evidence="6 10" id="KW-1133">Transmembrane helix</keyword>
<keyword evidence="8 10" id="KW-0472">Membrane</keyword>
<evidence type="ECO:0000256" key="3">
    <source>
        <dbReference type="ARBA" id="ARBA00022692"/>
    </source>
</evidence>
<keyword evidence="13" id="KW-1185">Reference proteome</keyword>
<feature type="transmembrane region" description="Helical" evidence="10">
    <location>
        <begin position="245"/>
        <end position="266"/>
    </location>
</feature>
<dbReference type="EC" id="7.1.1.1" evidence="2"/>
<feature type="transmembrane region" description="Helical" evidence="10">
    <location>
        <begin position="193"/>
        <end position="213"/>
    </location>
</feature>
<keyword evidence="3 10" id="KW-0812">Transmembrane</keyword>
<evidence type="ECO:0000256" key="2">
    <source>
        <dbReference type="ARBA" id="ARBA00012943"/>
    </source>
</evidence>
<dbReference type="SUPFAM" id="SSF52467">
    <property type="entry name" value="DHS-like NAD/FAD-binding domain"/>
    <property type="match status" value="4"/>
</dbReference>
<proteinExistence type="predicted"/>
<feature type="domain" description="NADP transhydrogenase beta-like" evidence="11">
    <location>
        <begin position="682"/>
        <end position="841"/>
    </location>
</feature>
<name>A0A0A2G549_9PORP</name>
<evidence type="ECO:0000313" key="12">
    <source>
        <dbReference type="EMBL" id="KGN98346.1"/>
    </source>
</evidence>
<feature type="transmembrane region" description="Helical" evidence="10">
    <location>
        <begin position="92"/>
        <end position="117"/>
    </location>
</feature>
<dbReference type="PANTHER" id="PTHR44758:SF1">
    <property type="entry name" value="NAD(P) TRANSHYDROGENASE SUBUNIT BETA"/>
    <property type="match status" value="1"/>
</dbReference>
<dbReference type="InterPro" id="IPR034300">
    <property type="entry name" value="PNTB-like"/>
</dbReference>
<gene>
    <name evidence="12" type="ORF">HQ36_02740</name>
</gene>
<protein>
    <recommendedName>
        <fullName evidence="2">proton-translocating NAD(P)(+) transhydrogenase</fullName>
        <ecNumber evidence="2">7.1.1.1</ecNumber>
    </recommendedName>
</protein>
<evidence type="ECO:0000256" key="1">
    <source>
        <dbReference type="ARBA" id="ARBA00004141"/>
    </source>
</evidence>
<feature type="domain" description="NADP transhydrogenase beta-like" evidence="11">
    <location>
        <begin position="8"/>
        <end position="473"/>
    </location>
</feature>
<comment type="caution">
    <text evidence="12">The sequence shown here is derived from an EMBL/GenBank/DDBJ whole genome shotgun (WGS) entry which is preliminary data.</text>
</comment>
<dbReference type="EMBL" id="JQZW01000007">
    <property type="protein sequence ID" value="KGN98346.1"/>
    <property type="molecule type" value="Genomic_DNA"/>
</dbReference>
<evidence type="ECO:0000256" key="7">
    <source>
        <dbReference type="ARBA" id="ARBA00023027"/>
    </source>
</evidence>
<feature type="transmembrane region" description="Helical" evidence="10">
    <location>
        <begin position="161"/>
        <end position="187"/>
    </location>
</feature>
<keyword evidence="7" id="KW-0520">NAD</keyword>
<dbReference type="PANTHER" id="PTHR44758">
    <property type="entry name" value="NAD(P) TRANSHYDROGENASE SUBUNIT BETA"/>
    <property type="match status" value="1"/>
</dbReference>
<evidence type="ECO:0000256" key="5">
    <source>
        <dbReference type="ARBA" id="ARBA00022967"/>
    </source>
</evidence>
<dbReference type="OrthoDB" id="9763786at2"/>
<comment type="subcellular location">
    <subcellularLocation>
        <location evidence="1">Membrane</location>
        <topology evidence="1">Multi-pass membrane protein</topology>
    </subcellularLocation>
</comment>
<feature type="transmembrane region" description="Helical" evidence="10">
    <location>
        <begin position="129"/>
        <end position="149"/>
    </location>
</feature>
<dbReference type="Proteomes" id="UP000030134">
    <property type="component" value="Unassembled WGS sequence"/>
</dbReference>
<feature type="transmembrane region" description="Helical" evidence="10">
    <location>
        <begin position="31"/>
        <end position="49"/>
    </location>
</feature>
<evidence type="ECO:0000259" key="11">
    <source>
        <dbReference type="Pfam" id="PF02233"/>
    </source>
</evidence>
<dbReference type="InterPro" id="IPR029035">
    <property type="entry name" value="DHS-like_NAD/FAD-binding_dom"/>
</dbReference>